<evidence type="ECO:0000313" key="2">
    <source>
        <dbReference type="EMBL" id="RKD28193.1"/>
    </source>
</evidence>
<dbReference type="OrthoDB" id="47603at2"/>
<keyword evidence="1" id="KW-0472">Membrane</keyword>
<keyword evidence="3" id="KW-1185">Reference proteome</keyword>
<feature type="transmembrane region" description="Helical" evidence="1">
    <location>
        <begin position="12"/>
        <end position="31"/>
    </location>
</feature>
<name>A0A419SSE7_9FIRM</name>
<comment type="caution">
    <text evidence="2">The sequence shown here is derived from an EMBL/GenBank/DDBJ whole genome shotgun (WGS) entry which is preliminary data.</text>
</comment>
<sequence length="116" mass="12749">MNLKKYKKEIILIAGILTVSCGLLLFNQFLFSKPAGKVEISVDGNVIQTLNLNEDSDILINAYNGGTNRIVVKDKKVSVSEASCPDKVCVHQGWIQHNGENVVCLPNHMIARIIGE</sequence>
<dbReference type="CDD" id="cd09911">
    <property type="entry name" value="Lin0431_like"/>
    <property type="match status" value="1"/>
</dbReference>
<keyword evidence="1" id="KW-1133">Transmembrane helix</keyword>
<organism evidence="2 3">
    <name type="scientific">Lacrimispora algidixylanolytica</name>
    <dbReference type="NCBI Taxonomy" id="94868"/>
    <lineage>
        <taxon>Bacteria</taxon>
        <taxon>Bacillati</taxon>
        <taxon>Bacillota</taxon>
        <taxon>Clostridia</taxon>
        <taxon>Lachnospirales</taxon>
        <taxon>Lachnospiraceae</taxon>
        <taxon>Lacrimispora</taxon>
    </lineage>
</organism>
<evidence type="ECO:0000256" key="1">
    <source>
        <dbReference type="SAM" id="Phobius"/>
    </source>
</evidence>
<proteinExistence type="predicted"/>
<dbReference type="Gene3D" id="2.60.320.10">
    <property type="entry name" value="N-utilization substance G protein NusG, insert domain"/>
    <property type="match status" value="1"/>
</dbReference>
<dbReference type="InterPro" id="IPR038690">
    <property type="entry name" value="NusG_2_sf"/>
</dbReference>
<dbReference type="Proteomes" id="UP000284277">
    <property type="component" value="Unassembled WGS sequence"/>
</dbReference>
<dbReference type="RefSeq" id="WP_120198823.1">
    <property type="nucleotide sequence ID" value="NZ_MCIA01000035.1"/>
</dbReference>
<dbReference type="PROSITE" id="PS51257">
    <property type="entry name" value="PROKAR_LIPOPROTEIN"/>
    <property type="match status" value="1"/>
</dbReference>
<dbReference type="EMBL" id="MCIA01000035">
    <property type="protein sequence ID" value="RKD28193.1"/>
    <property type="molecule type" value="Genomic_DNA"/>
</dbReference>
<protein>
    <submittedName>
        <fullName evidence="2">Uncharacterized protein</fullName>
    </submittedName>
</protein>
<keyword evidence="1" id="KW-0812">Transmembrane</keyword>
<evidence type="ECO:0000313" key="3">
    <source>
        <dbReference type="Proteomes" id="UP000284277"/>
    </source>
</evidence>
<dbReference type="Pfam" id="PF07009">
    <property type="entry name" value="NusG_II"/>
    <property type="match status" value="1"/>
</dbReference>
<accession>A0A419SSE7</accession>
<gene>
    <name evidence="2" type="ORF">BET01_11700</name>
</gene>
<reference evidence="2 3" key="1">
    <citation type="submission" date="2016-08" db="EMBL/GenBank/DDBJ databases">
        <title>A new outlook on sporulation: Clostridium algidixylanolyticum.</title>
        <authorList>
            <person name="Poppleton D.I."/>
            <person name="Gribaldo S."/>
        </authorList>
    </citation>
    <scope>NUCLEOTIDE SEQUENCE [LARGE SCALE GENOMIC DNA]</scope>
    <source>
        <strain evidence="2 3">SPL73</strain>
    </source>
</reference>
<dbReference type="AlphaFoldDB" id="A0A419SSE7"/>